<dbReference type="STRING" id="1071378.G0W688"/>
<feature type="compositionally biased region" description="Low complexity" evidence="5">
    <location>
        <begin position="273"/>
        <end position="309"/>
    </location>
</feature>
<keyword evidence="3 6" id="KW-1133">Transmembrane helix</keyword>
<evidence type="ECO:0000256" key="5">
    <source>
        <dbReference type="SAM" id="MobiDB-lite"/>
    </source>
</evidence>
<feature type="transmembrane region" description="Helical" evidence="6">
    <location>
        <begin position="90"/>
        <end position="116"/>
    </location>
</feature>
<evidence type="ECO:0000256" key="2">
    <source>
        <dbReference type="ARBA" id="ARBA00022692"/>
    </source>
</evidence>
<evidence type="ECO:0000256" key="3">
    <source>
        <dbReference type="ARBA" id="ARBA00022989"/>
    </source>
</evidence>
<organism evidence="7 8">
    <name type="scientific">Naumovozyma dairenensis (strain ATCC 10597 / BCRC 20456 / CBS 421 / NBRC 0211 / NRRL Y-12639)</name>
    <name type="common">Saccharomyces dairenensis</name>
    <dbReference type="NCBI Taxonomy" id="1071378"/>
    <lineage>
        <taxon>Eukaryota</taxon>
        <taxon>Fungi</taxon>
        <taxon>Dikarya</taxon>
        <taxon>Ascomycota</taxon>
        <taxon>Saccharomycotina</taxon>
        <taxon>Saccharomycetes</taxon>
        <taxon>Saccharomycetales</taxon>
        <taxon>Saccharomycetaceae</taxon>
        <taxon>Naumovozyma</taxon>
    </lineage>
</organism>
<feature type="transmembrane region" description="Helical" evidence="6">
    <location>
        <begin position="12"/>
        <end position="34"/>
    </location>
</feature>
<proteinExistence type="predicted"/>
<evidence type="ECO:0000313" key="7">
    <source>
        <dbReference type="EMBL" id="CCD23299.1"/>
    </source>
</evidence>
<dbReference type="InterPro" id="IPR035952">
    <property type="entry name" value="Rhomboid-like_sf"/>
</dbReference>
<evidence type="ECO:0000256" key="1">
    <source>
        <dbReference type="ARBA" id="ARBA00004141"/>
    </source>
</evidence>
<feature type="region of interest" description="Disordered" evidence="5">
    <location>
        <begin position="272"/>
        <end position="319"/>
    </location>
</feature>
<dbReference type="GO" id="GO:0044695">
    <property type="term" value="C:Dsc E3 ubiquitin ligase complex"/>
    <property type="evidence" value="ECO:0007669"/>
    <property type="project" value="EnsemblFungi"/>
</dbReference>
<dbReference type="AlphaFoldDB" id="G0W688"/>
<dbReference type="OMA" id="RYRQFWR"/>
<keyword evidence="8" id="KW-1185">Reference proteome</keyword>
<dbReference type="SUPFAM" id="SSF144091">
    <property type="entry name" value="Rhomboid-like"/>
    <property type="match status" value="1"/>
</dbReference>
<dbReference type="HOGENOM" id="CLU_057574_1_0_1"/>
<evidence type="ECO:0008006" key="9">
    <source>
        <dbReference type="Google" id="ProtNLM"/>
    </source>
</evidence>
<dbReference type="KEGG" id="ndi:NDAI_0B02640"/>
<feature type="transmembrane region" description="Helical" evidence="6">
    <location>
        <begin position="176"/>
        <end position="202"/>
    </location>
</feature>
<keyword evidence="2 6" id="KW-0812">Transmembrane</keyword>
<evidence type="ECO:0000313" key="8">
    <source>
        <dbReference type="Proteomes" id="UP000000689"/>
    </source>
</evidence>
<dbReference type="GO" id="GO:0016567">
    <property type="term" value="P:protein ubiquitination"/>
    <property type="evidence" value="ECO:0007669"/>
    <property type="project" value="EnsemblFungi"/>
</dbReference>
<dbReference type="eggNOG" id="KOG4463">
    <property type="taxonomic scope" value="Eukaryota"/>
</dbReference>
<evidence type="ECO:0000256" key="6">
    <source>
        <dbReference type="SAM" id="Phobius"/>
    </source>
</evidence>
<dbReference type="Proteomes" id="UP000000689">
    <property type="component" value="Chromosome 2"/>
</dbReference>
<keyword evidence="4 6" id="KW-0472">Membrane</keyword>
<reference evidence="7 8" key="1">
    <citation type="journal article" date="2011" name="Proc. Natl. Acad. Sci. U.S.A.">
        <title>Evolutionary erosion of yeast sex chromosomes by mating-type switching accidents.</title>
        <authorList>
            <person name="Gordon J.L."/>
            <person name="Armisen D."/>
            <person name="Proux-Wera E."/>
            <person name="Oheigeartaigh S.S."/>
            <person name="Byrne K.P."/>
            <person name="Wolfe K.H."/>
        </authorList>
    </citation>
    <scope>NUCLEOTIDE SEQUENCE [LARGE SCALE GENOMIC DNA]</scope>
    <source>
        <strain evidence="8">ATCC 10597 / BCRC 20456 / CBS 421 / NBRC 0211 / NRRL Y-12639</strain>
    </source>
</reference>
<protein>
    <recommendedName>
        <fullName evidence="9">Peptidase S54 rhomboid domain-containing protein</fullName>
    </recommendedName>
</protein>
<dbReference type="GeneID" id="11497994"/>
<dbReference type="OrthoDB" id="272778at2759"/>
<comment type="subcellular location">
    <subcellularLocation>
        <location evidence="1">Membrane</location>
        <topology evidence="1">Multi-pass membrane protein</topology>
    </subcellularLocation>
</comment>
<name>G0W688_NAUDC</name>
<gene>
    <name evidence="7" type="primary">NDAI0B02640</name>
    <name evidence="7" type="ordered locus">NDAI_0B02640</name>
</gene>
<dbReference type="EMBL" id="HE580268">
    <property type="protein sequence ID" value="CCD23299.1"/>
    <property type="molecule type" value="Genomic_DNA"/>
</dbReference>
<dbReference type="RefSeq" id="XP_003668542.1">
    <property type="nucleotide sequence ID" value="XM_003668494.1"/>
</dbReference>
<dbReference type="GO" id="GO:0140624">
    <property type="term" value="P:EGAD pathway"/>
    <property type="evidence" value="ECO:0007669"/>
    <property type="project" value="EnsemblFungi"/>
</dbReference>
<accession>G0W688</accession>
<sequence>MSLEGPTGLFQYPVTKLAMICTGAIPLLAAIGGYKYLFITRYDPFISEYHQYYRLLTFQLASINESNVVLSILIWYQFRHLERLMGSYKYFSVITLLFLYTTLIISCSNLIFNAFLPWNIWNRFPSGSLPLLLSLFHFYKQYTPQIYQFEILLTKPIFSKSKDHNKQMKWELNDHFFLNTLIFILILNQDFVGIICGFVSWLCGVFVDKHLLPGLNKWRLPYIWRYFNEYKSVQYTSGTNNVDPTVGIIMSSNTYNNGQQFSSTTSVNTLLHNGNSHANNNNNNNNGSSNNGIGINISNPLQTQGTTQTTEEENAADEPVRPLGVQFLDTFRR</sequence>
<evidence type="ECO:0000256" key="4">
    <source>
        <dbReference type="ARBA" id="ARBA00023136"/>
    </source>
</evidence>